<gene>
    <name evidence="4" type="ORF">SPI_05319</name>
</gene>
<name>A0A162IKY5_9HYPO</name>
<feature type="compositionally biased region" description="Low complexity" evidence="2">
    <location>
        <begin position="110"/>
        <end position="121"/>
    </location>
</feature>
<proteinExistence type="predicted"/>
<feature type="domain" description="Zn(2)-C6 fungal-type" evidence="3">
    <location>
        <begin position="18"/>
        <end position="48"/>
    </location>
</feature>
<feature type="compositionally biased region" description="Gly residues" evidence="2">
    <location>
        <begin position="627"/>
        <end position="642"/>
    </location>
</feature>
<dbReference type="STRING" id="1081102.A0A162IKY5"/>
<keyword evidence="4" id="KW-0238">DNA-binding</keyword>
<protein>
    <submittedName>
        <fullName evidence="4">Zn(2)-C6 fungal-type DNA-binding domain protein</fullName>
    </submittedName>
</protein>
<feature type="compositionally biased region" description="Basic residues" evidence="2">
    <location>
        <begin position="87"/>
        <end position="97"/>
    </location>
</feature>
<evidence type="ECO:0000256" key="2">
    <source>
        <dbReference type="SAM" id="MobiDB-lite"/>
    </source>
</evidence>
<organism evidence="4 5">
    <name type="scientific">Niveomyces insectorum RCEF 264</name>
    <dbReference type="NCBI Taxonomy" id="1081102"/>
    <lineage>
        <taxon>Eukaryota</taxon>
        <taxon>Fungi</taxon>
        <taxon>Dikarya</taxon>
        <taxon>Ascomycota</taxon>
        <taxon>Pezizomycotina</taxon>
        <taxon>Sordariomycetes</taxon>
        <taxon>Hypocreomycetidae</taxon>
        <taxon>Hypocreales</taxon>
        <taxon>Cordycipitaceae</taxon>
        <taxon>Niveomyces</taxon>
    </lineage>
</organism>
<dbReference type="AlphaFoldDB" id="A0A162IKY5"/>
<dbReference type="PROSITE" id="PS00463">
    <property type="entry name" value="ZN2_CY6_FUNGAL_1"/>
    <property type="match status" value="1"/>
</dbReference>
<feature type="compositionally biased region" description="Low complexity" evidence="2">
    <location>
        <begin position="435"/>
        <end position="462"/>
    </location>
</feature>
<dbReference type="PANTHER" id="PTHR37534:SF46">
    <property type="entry name" value="ZN(II)2CYS6 TRANSCRIPTION FACTOR (EUROFUNG)"/>
    <property type="match status" value="1"/>
</dbReference>
<dbReference type="CDD" id="cd00067">
    <property type="entry name" value="GAL4"/>
    <property type="match status" value="1"/>
</dbReference>
<feature type="region of interest" description="Disordered" evidence="2">
    <location>
        <begin position="66"/>
        <end position="121"/>
    </location>
</feature>
<dbReference type="InterPro" id="IPR036864">
    <property type="entry name" value="Zn2-C6_fun-type_DNA-bd_sf"/>
</dbReference>
<dbReference type="GO" id="GO:0008270">
    <property type="term" value="F:zinc ion binding"/>
    <property type="evidence" value="ECO:0007669"/>
    <property type="project" value="InterPro"/>
</dbReference>
<feature type="region of interest" description="Disordered" evidence="2">
    <location>
        <begin position="620"/>
        <end position="642"/>
    </location>
</feature>
<evidence type="ECO:0000256" key="1">
    <source>
        <dbReference type="ARBA" id="ARBA00023242"/>
    </source>
</evidence>
<comment type="caution">
    <text evidence="4">The sequence shown here is derived from an EMBL/GenBank/DDBJ whole genome shotgun (WGS) entry which is preliminary data.</text>
</comment>
<reference evidence="4 5" key="1">
    <citation type="journal article" date="2016" name="Genome Biol. Evol.">
        <title>Divergent and convergent evolution of fungal pathogenicity.</title>
        <authorList>
            <person name="Shang Y."/>
            <person name="Xiao G."/>
            <person name="Zheng P."/>
            <person name="Cen K."/>
            <person name="Zhan S."/>
            <person name="Wang C."/>
        </authorList>
    </citation>
    <scope>NUCLEOTIDE SEQUENCE [LARGE SCALE GENOMIC DNA]</scope>
    <source>
        <strain evidence="4 5">RCEF 264</strain>
    </source>
</reference>
<dbReference type="OrthoDB" id="648861at2759"/>
<dbReference type="GO" id="GO:0000981">
    <property type="term" value="F:DNA-binding transcription factor activity, RNA polymerase II-specific"/>
    <property type="evidence" value="ECO:0007669"/>
    <property type="project" value="InterPro"/>
</dbReference>
<evidence type="ECO:0000313" key="4">
    <source>
        <dbReference type="EMBL" id="OAA61295.1"/>
    </source>
</evidence>
<dbReference type="PANTHER" id="PTHR37534">
    <property type="entry name" value="TRANSCRIPTIONAL ACTIVATOR PROTEIN UGA3"/>
    <property type="match status" value="1"/>
</dbReference>
<dbReference type="Proteomes" id="UP000076874">
    <property type="component" value="Unassembled WGS sequence"/>
</dbReference>
<dbReference type="Gene3D" id="4.10.240.10">
    <property type="entry name" value="Zn(2)-C6 fungal-type DNA-binding domain"/>
    <property type="match status" value="1"/>
</dbReference>
<keyword evidence="1" id="KW-0539">Nucleus</keyword>
<feature type="region of interest" description="Disordered" evidence="2">
    <location>
        <begin position="421"/>
        <end position="479"/>
    </location>
</feature>
<evidence type="ECO:0000313" key="5">
    <source>
        <dbReference type="Proteomes" id="UP000076874"/>
    </source>
</evidence>
<dbReference type="InterPro" id="IPR001138">
    <property type="entry name" value="Zn2Cys6_DnaBD"/>
</dbReference>
<dbReference type="Pfam" id="PF00172">
    <property type="entry name" value="Zn_clus"/>
    <property type="match status" value="1"/>
</dbReference>
<dbReference type="EMBL" id="AZHD01000008">
    <property type="protein sequence ID" value="OAA61295.1"/>
    <property type="molecule type" value="Genomic_DNA"/>
</dbReference>
<dbReference type="GO" id="GO:0003677">
    <property type="term" value="F:DNA binding"/>
    <property type="evidence" value="ECO:0007669"/>
    <property type="project" value="UniProtKB-KW"/>
</dbReference>
<keyword evidence="5" id="KW-1185">Reference proteome</keyword>
<sequence>MADARVQNQGYRGRVRSGCLTCRRRKVRCGEEKPVCQNCSRLQRQCVYKPRKAQATSAEAAGAAGTTGAAAPAAQSTAADLGDQPTQHHRHHHHHRADAHPSLPSPPIPSSLSSPGSSIASVGGDVSAVPASSFSPSPLSSAPSPVAFSLASAFRVHGDRGDPILPLGTFLQHDGIGFDDGDDDGTEGGGAHASPATFISRDIHLTTTMDLLTARREDTQLTAFFVDHVDCPGITPFDDVNWPRAKRCFAALGRSRPAVALAVAAVALVCKATLYTLPVSRAVAHYDAARRSLDALIRENDGKIQDGDTNGDTNADADANTAVLVVVFLLCVFKLIHADEEAEPALKNPSQLLLDRLKQLAAAMHGPQLQPQRPAYTLSMRLVAWLKILQAMTMRGGGNGLLGAAICRLLPNYEGPIPNIADDTSWPVEDPPEGSSSAATTPNNNYNNNNNNSNSNTPTTAAAPPPAVAAPAGARDRCCPPPPDLGTHLYEVLSAPLFDFYLRLQLLSGEIATLTHYHRPRTTATDQDEVVARVAHTKARLHALWDGRPAMLMQTAEAMRAQLAPAVARRMTSLAGVCKAAFYAEFIELDRVVGDPVTKWTDSCGAITAIRDIVDYDDRPAQDSHEGGAGGSGSGSGSAGARGGRRLNPGYIRALFLCAIESMDEEQNQWAVARLADIQNPVYRSAFFSAFAKALSDAQMAKERRVTSRYFCIWHFGVPPPYL</sequence>
<dbReference type="SMART" id="SM00066">
    <property type="entry name" value="GAL4"/>
    <property type="match status" value="1"/>
</dbReference>
<dbReference type="PROSITE" id="PS50048">
    <property type="entry name" value="ZN2_CY6_FUNGAL_2"/>
    <property type="match status" value="1"/>
</dbReference>
<dbReference type="SUPFAM" id="SSF57701">
    <property type="entry name" value="Zn2/Cys6 DNA-binding domain"/>
    <property type="match status" value="1"/>
</dbReference>
<evidence type="ECO:0000259" key="3">
    <source>
        <dbReference type="PROSITE" id="PS50048"/>
    </source>
</evidence>
<feature type="compositionally biased region" description="Low complexity" evidence="2">
    <location>
        <begin position="66"/>
        <end position="79"/>
    </location>
</feature>
<accession>A0A162IKY5</accession>